<dbReference type="InterPro" id="IPR005174">
    <property type="entry name" value="KIB1-4_b-propeller"/>
</dbReference>
<feature type="domain" description="KIB1-4 beta-propeller" evidence="1">
    <location>
        <begin position="2"/>
        <end position="61"/>
    </location>
</feature>
<organism evidence="2">
    <name type="scientific">Oryza punctata</name>
    <name type="common">Red rice</name>
    <dbReference type="NCBI Taxonomy" id="4537"/>
    <lineage>
        <taxon>Eukaryota</taxon>
        <taxon>Viridiplantae</taxon>
        <taxon>Streptophyta</taxon>
        <taxon>Embryophyta</taxon>
        <taxon>Tracheophyta</taxon>
        <taxon>Spermatophyta</taxon>
        <taxon>Magnoliopsida</taxon>
        <taxon>Liliopsida</taxon>
        <taxon>Poales</taxon>
        <taxon>Poaceae</taxon>
        <taxon>BOP clade</taxon>
        <taxon>Oryzoideae</taxon>
        <taxon>Oryzeae</taxon>
        <taxon>Oryzinae</taxon>
        <taxon>Oryza</taxon>
    </lineage>
</organism>
<accession>A0A0E0MCK9</accession>
<dbReference type="HOGENOM" id="CLU_2376478_0_0_1"/>
<reference evidence="2" key="1">
    <citation type="submission" date="2015-04" db="UniProtKB">
        <authorList>
            <consortium name="EnsemblPlants"/>
        </authorList>
    </citation>
    <scope>IDENTIFICATION</scope>
</reference>
<name>A0A0E0MCK9_ORYPU</name>
<dbReference type="Pfam" id="PF03478">
    <property type="entry name" value="Beta-prop_KIB1-4"/>
    <property type="match status" value="1"/>
</dbReference>
<evidence type="ECO:0000313" key="2">
    <source>
        <dbReference type="EnsemblPlants" id="OPUNC11G03170.1"/>
    </source>
</evidence>
<keyword evidence="3" id="KW-1185">Reference proteome</keyword>
<sequence length="95" mass="10514">MEARRWTEVMDIGDDQALFVSAICSKAVRLPDNRHGFLRGNRVFIVGSDLGKRYCSCGVYDMSNGRFSTIVVCSPDHVAAMTDYGILLHLPGVPH</sequence>
<reference evidence="2" key="2">
    <citation type="submission" date="2018-05" db="EMBL/GenBank/DDBJ databases">
        <title>OpunRS2 (Oryza punctata Reference Sequence Version 2).</title>
        <authorList>
            <person name="Zhang J."/>
            <person name="Kudrna D."/>
            <person name="Lee S."/>
            <person name="Talag J."/>
            <person name="Welchert J."/>
            <person name="Wing R.A."/>
        </authorList>
    </citation>
    <scope>NUCLEOTIDE SEQUENCE [LARGE SCALE GENOMIC DNA]</scope>
</reference>
<protein>
    <recommendedName>
        <fullName evidence="1">KIB1-4 beta-propeller domain-containing protein</fullName>
    </recommendedName>
</protein>
<dbReference type="STRING" id="4537.A0A0E0MCK9"/>
<dbReference type="Gramene" id="OPUNC11G03170.1">
    <property type="protein sequence ID" value="OPUNC11G03170.1"/>
    <property type="gene ID" value="OPUNC11G03170"/>
</dbReference>
<evidence type="ECO:0000313" key="3">
    <source>
        <dbReference type="Proteomes" id="UP000026962"/>
    </source>
</evidence>
<dbReference type="EnsemblPlants" id="OPUNC11G03170.1">
    <property type="protein sequence ID" value="OPUNC11G03170.1"/>
    <property type="gene ID" value="OPUNC11G03170"/>
</dbReference>
<proteinExistence type="predicted"/>
<dbReference type="Proteomes" id="UP000026962">
    <property type="component" value="Chromosome 11"/>
</dbReference>
<evidence type="ECO:0000259" key="1">
    <source>
        <dbReference type="Pfam" id="PF03478"/>
    </source>
</evidence>
<dbReference type="AlphaFoldDB" id="A0A0E0MCK9"/>